<comment type="similarity">
    <text evidence="1">Belongs to the short-chain dehydrogenases/reductases (SDR) family.</text>
</comment>
<sequence>MELGLGGKTVLITGGSRGIGFACAQAFLAEGARVAICSRNPAHVDAALVDLPTAAGFTADLTDAAQATAMLADVQATIGPVDVLVNSAGAAKRVAPEELTPALWRAALDAKFFSYINVIDPVVKSMAARGSGVIVNIIGNGGKVANPVHIAGGAANAALMLATAGLAAAYGRQSVRVVGLNPGITATGRVTGFIETKAQREGISTEQALERAVADIGLGRMAEPADIANMAVFLASEKAGYVSGVTIGMDGVATPVI</sequence>
<organism evidence="2 3">
    <name type="scientific">Acidocella aromatica</name>
    <dbReference type="NCBI Taxonomy" id="1303579"/>
    <lineage>
        <taxon>Bacteria</taxon>
        <taxon>Pseudomonadati</taxon>
        <taxon>Pseudomonadota</taxon>
        <taxon>Alphaproteobacteria</taxon>
        <taxon>Acetobacterales</taxon>
        <taxon>Acidocellaceae</taxon>
        <taxon>Acidocella</taxon>
    </lineage>
</organism>
<dbReference type="AlphaFoldDB" id="A0A840VD97"/>
<dbReference type="InterPro" id="IPR050259">
    <property type="entry name" value="SDR"/>
</dbReference>
<dbReference type="Gene3D" id="3.40.50.720">
    <property type="entry name" value="NAD(P)-binding Rossmann-like Domain"/>
    <property type="match status" value="1"/>
</dbReference>
<keyword evidence="3" id="KW-1185">Reference proteome</keyword>
<dbReference type="InterPro" id="IPR036291">
    <property type="entry name" value="NAD(P)-bd_dom_sf"/>
</dbReference>
<dbReference type="RefSeq" id="WP_183266688.1">
    <property type="nucleotide sequence ID" value="NZ_JACHFJ010000008.1"/>
</dbReference>
<protein>
    <submittedName>
        <fullName evidence="2">NAD(P)-dependent dehydrogenase (Short-subunit alcohol dehydrogenase family)</fullName>
    </submittedName>
</protein>
<dbReference type="SUPFAM" id="SSF51735">
    <property type="entry name" value="NAD(P)-binding Rossmann-fold domains"/>
    <property type="match status" value="1"/>
</dbReference>
<reference evidence="2 3" key="1">
    <citation type="submission" date="2020-08" db="EMBL/GenBank/DDBJ databases">
        <title>Genomic Encyclopedia of Type Strains, Phase IV (KMG-IV): sequencing the most valuable type-strain genomes for metagenomic binning, comparative biology and taxonomic classification.</title>
        <authorList>
            <person name="Goeker M."/>
        </authorList>
    </citation>
    <scope>NUCLEOTIDE SEQUENCE [LARGE SCALE GENOMIC DNA]</scope>
    <source>
        <strain evidence="2 3">DSM 27026</strain>
    </source>
</reference>
<name>A0A840VD97_9PROT</name>
<accession>A0A840VD97</accession>
<dbReference type="PRINTS" id="PR00081">
    <property type="entry name" value="GDHRDH"/>
</dbReference>
<evidence type="ECO:0000313" key="3">
    <source>
        <dbReference type="Proteomes" id="UP000553706"/>
    </source>
</evidence>
<dbReference type="EMBL" id="JACHFJ010000008">
    <property type="protein sequence ID" value="MBB5373676.1"/>
    <property type="molecule type" value="Genomic_DNA"/>
</dbReference>
<dbReference type="Pfam" id="PF00106">
    <property type="entry name" value="adh_short"/>
    <property type="match status" value="1"/>
</dbReference>
<dbReference type="PANTHER" id="PTHR42879">
    <property type="entry name" value="3-OXOACYL-(ACYL-CARRIER-PROTEIN) REDUCTASE"/>
    <property type="match status" value="1"/>
</dbReference>
<comment type="caution">
    <text evidence="2">The sequence shown here is derived from an EMBL/GenBank/DDBJ whole genome shotgun (WGS) entry which is preliminary data.</text>
</comment>
<dbReference type="InterPro" id="IPR002347">
    <property type="entry name" value="SDR_fam"/>
</dbReference>
<evidence type="ECO:0000313" key="2">
    <source>
        <dbReference type="EMBL" id="MBB5373676.1"/>
    </source>
</evidence>
<dbReference type="PANTHER" id="PTHR42879:SF6">
    <property type="entry name" value="NADPH-DEPENDENT REDUCTASE BACG"/>
    <property type="match status" value="1"/>
</dbReference>
<gene>
    <name evidence="2" type="ORF">HNP71_001940</name>
</gene>
<proteinExistence type="inferred from homology"/>
<evidence type="ECO:0000256" key="1">
    <source>
        <dbReference type="ARBA" id="ARBA00006484"/>
    </source>
</evidence>
<dbReference type="Proteomes" id="UP000553706">
    <property type="component" value="Unassembled WGS sequence"/>
</dbReference>